<dbReference type="SUPFAM" id="SSF52540">
    <property type="entry name" value="P-loop containing nucleoside triphosphate hydrolases"/>
    <property type="match status" value="1"/>
</dbReference>
<evidence type="ECO:0000259" key="4">
    <source>
        <dbReference type="PROSITE" id="PS50043"/>
    </source>
</evidence>
<dbReference type="InterPro" id="IPR000792">
    <property type="entry name" value="Tscrpt_reg_LuxR_C"/>
</dbReference>
<dbReference type="InterPro" id="IPR027417">
    <property type="entry name" value="P-loop_NTPase"/>
</dbReference>
<reference evidence="5" key="1">
    <citation type="submission" date="2020-09" db="EMBL/GenBank/DDBJ databases">
        <title>A novel bacterium of genus Paenibacillus, isolated from South China Sea.</title>
        <authorList>
            <person name="Huang H."/>
            <person name="Mo K."/>
            <person name="Hu Y."/>
        </authorList>
    </citation>
    <scope>NUCLEOTIDE SEQUENCE</scope>
    <source>
        <strain evidence="5">IB182363</strain>
    </source>
</reference>
<dbReference type="PANTHER" id="PTHR44688">
    <property type="entry name" value="DNA-BINDING TRANSCRIPTIONAL ACTIVATOR DEVR_DOSR"/>
    <property type="match status" value="1"/>
</dbReference>
<dbReference type="GO" id="GO:0006355">
    <property type="term" value="P:regulation of DNA-templated transcription"/>
    <property type="evidence" value="ECO:0007669"/>
    <property type="project" value="InterPro"/>
</dbReference>
<dbReference type="SMART" id="SM00421">
    <property type="entry name" value="HTH_LUXR"/>
    <property type="match status" value="1"/>
</dbReference>
<keyword evidence="2" id="KW-0238">DNA-binding</keyword>
<keyword evidence="3" id="KW-0804">Transcription</keyword>
<dbReference type="SUPFAM" id="SSF46894">
    <property type="entry name" value="C-terminal effector domain of the bipartite response regulators"/>
    <property type="match status" value="1"/>
</dbReference>
<dbReference type="RefSeq" id="WP_190931719.1">
    <property type="nucleotide sequence ID" value="NZ_JACXJA010000052.1"/>
</dbReference>
<dbReference type="PROSITE" id="PS00622">
    <property type="entry name" value="HTH_LUXR_1"/>
    <property type="match status" value="1"/>
</dbReference>
<name>A0A927H2C3_9BACL</name>
<dbReference type="Pfam" id="PF00196">
    <property type="entry name" value="GerE"/>
    <property type="match status" value="1"/>
</dbReference>
<dbReference type="Proteomes" id="UP000639396">
    <property type="component" value="Unassembled WGS sequence"/>
</dbReference>
<evidence type="ECO:0000256" key="1">
    <source>
        <dbReference type="ARBA" id="ARBA00023015"/>
    </source>
</evidence>
<dbReference type="InterPro" id="IPR036388">
    <property type="entry name" value="WH-like_DNA-bd_sf"/>
</dbReference>
<evidence type="ECO:0000256" key="2">
    <source>
        <dbReference type="ARBA" id="ARBA00023125"/>
    </source>
</evidence>
<dbReference type="Pfam" id="PF13191">
    <property type="entry name" value="AAA_16"/>
    <property type="match status" value="1"/>
</dbReference>
<organism evidence="5 6">
    <name type="scientific">Paenibacillus oceani</name>
    <dbReference type="NCBI Taxonomy" id="2772510"/>
    <lineage>
        <taxon>Bacteria</taxon>
        <taxon>Bacillati</taxon>
        <taxon>Bacillota</taxon>
        <taxon>Bacilli</taxon>
        <taxon>Bacillales</taxon>
        <taxon>Paenibacillaceae</taxon>
        <taxon>Paenibacillus</taxon>
    </lineage>
</organism>
<dbReference type="CDD" id="cd06170">
    <property type="entry name" value="LuxR_C_like"/>
    <property type="match status" value="1"/>
</dbReference>
<dbReference type="PRINTS" id="PR00038">
    <property type="entry name" value="HTHLUXR"/>
</dbReference>
<dbReference type="InterPro" id="IPR016032">
    <property type="entry name" value="Sig_transdc_resp-reg_C-effctor"/>
</dbReference>
<dbReference type="PRINTS" id="PR00364">
    <property type="entry name" value="DISEASERSIST"/>
</dbReference>
<comment type="caution">
    <text evidence="5">The sequence shown here is derived from an EMBL/GenBank/DDBJ whole genome shotgun (WGS) entry which is preliminary data.</text>
</comment>
<feature type="domain" description="HTH luxR-type" evidence="4">
    <location>
        <begin position="622"/>
        <end position="684"/>
    </location>
</feature>
<dbReference type="InterPro" id="IPR041664">
    <property type="entry name" value="AAA_16"/>
</dbReference>
<dbReference type="Gene3D" id="3.40.50.300">
    <property type="entry name" value="P-loop containing nucleotide triphosphate hydrolases"/>
    <property type="match status" value="1"/>
</dbReference>
<sequence>MAEDERLDELESQMLVGRQREIAAFLQHFHDSSRSKKIVNVYGTAGIGKSTLLDEYDKLAQASGGITVTIDSEGFVKTPEAFCRHILDSLEWPGNDSSDPARLPVECISALNETASGRRVVLLIDAYEHLEALDQWLREFFLKKLDKHVLIVISGRYALSEVWYLSPAWRQLLVKLPLADLDYESVVRFAEYTHIFDQPTIQRIWRHSGGHPLTMSLLTLLLGQSPTGEAQLYADDHDTLSFIVSRWLREVPGEHMRPFIEAASVLRQFNQENLSFIMDREITASEFYQLIRFSFIRKVDRGWTVHSLMREAVNRELLARTPKRYESIRSRALAYYYQQLTESGRPSPTAREAIELMYYIGDALIRAFMNWFELSPRHFETAGANYREALELYAQDRYANAKDTRIELYDPYTDGSFHFHLTAEQTRFTIKDIDFGALFTLGYDVVRFMKDAGGAIIGVAVIIPINANTLPYLKKAPRSAAYFNHLPPDMAKRLNVPGHTRAGWFIETIDTADFADASQQTAIGHLLHSLIFTGELIVESPSPHPYFVETHKSLGFETAPYGTHRNYDGITETATFVLDLHNEQVLSYIHKMLQVTGQAGLFPPPQPPAEVALPENASRDRILERTDITAREKEVAKLLELGRTNAEIASTLYLSEVTVKKHIKSMLGKLNATNRTQLLKRLLE</sequence>
<dbReference type="Gene3D" id="1.10.10.10">
    <property type="entry name" value="Winged helix-like DNA-binding domain superfamily/Winged helix DNA-binding domain"/>
    <property type="match status" value="1"/>
</dbReference>
<keyword evidence="6" id="KW-1185">Reference proteome</keyword>
<dbReference type="EMBL" id="JACXJA010000052">
    <property type="protein sequence ID" value="MBD2866101.1"/>
    <property type="molecule type" value="Genomic_DNA"/>
</dbReference>
<accession>A0A927H2C3</accession>
<dbReference type="PROSITE" id="PS50043">
    <property type="entry name" value="HTH_LUXR_2"/>
    <property type="match status" value="1"/>
</dbReference>
<gene>
    <name evidence="5" type="ORF">IDH45_29360</name>
</gene>
<evidence type="ECO:0000313" key="5">
    <source>
        <dbReference type="EMBL" id="MBD2866101.1"/>
    </source>
</evidence>
<dbReference type="PANTHER" id="PTHR44688:SF16">
    <property type="entry name" value="DNA-BINDING TRANSCRIPTIONAL ACTIVATOR DEVR_DOSR"/>
    <property type="match status" value="1"/>
</dbReference>
<keyword evidence="1" id="KW-0805">Transcription regulation</keyword>
<dbReference type="AlphaFoldDB" id="A0A927H2C3"/>
<protein>
    <submittedName>
        <fullName evidence="5">AAA family ATPase</fullName>
    </submittedName>
</protein>
<dbReference type="GO" id="GO:0003677">
    <property type="term" value="F:DNA binding"/>
    <property type="evidence" value="ECO:0007669"/>
    <property type="project" value="UniProtKB-KW"/>
</dbReference>
<evidence type="ECO:0000313" key="6">
    <source>
        <dbReference type="Proteomes" id="UP000639396"/>
    </source>
</evidence>
<proteinExistence type="predicted"/>
<evidence type="ECO:0000256" key="3">
    <source>
        <dbReference type="ARBA" id="ARBA00023163"/>
    </source>
</evidence>